<proteinExistence type="inferred from homology"/>
<dbReference type="AlphaFoldDB" id="A0A8I0T5I8"/>
<dbReference type="EC" id="2.3.1.-" evidence="1"/>
<dbReference type="GO" id="GO:0008870">
    <property type="term" value="F:galactoside O-acetyltransferase activity"/>
    <property type="evidence" value="ECO:0007669"/>
    <property type="project" value="TreeGrafter"/>
</dbReference>
<reference evidence="2 3" key="1">
    <citation type="submission" date="2015-06" db="EMBL/GenBank/DDBJ databases">
        <title>Genome sequence of Pseudoalteromonas peptidolytica.</title>
        <authorList>
            <person name="Xie B.-B."/>
            <person name="Rong J.-C."/>
            <person name="Qin Q.-L."/>
            <person name="Zhang Y.-Z."/>
        </authorList>
    </citation>
    <scope>NUCLEOTIDE SEQUENCE [LARGE SCALE GENOMIC DNA]</scope>
    <source>
        <strain evidence="2 3">F12-50-A1</strain>
    </source>
</reference>
<dbReference type="PANTHER" id="PTHR43017:SF1">
    <property type="entry name" value="ACETYLTRANSFERASE YJL218W-RELATED"/>
    <property type="match status" value="1"/>
</dbReference>
<keyword evidence="3" id="KW-1185">Reference proteome</keyword>
<dbReference type="InterPro" id="IPR001451">
    <property type="entry name" value="Hexapep"/>
</dbReference>
<dbReference type="PANTHER" id="PTHR43017">
    <property type="entry name" value="GALACTOSIDE O-ACETYLTRANSFERASE"/>
    <property type="match status" value="1"/>
</dbReference>
<evidence type="ECO:0000313" key="2">
    <source>
        <dbReference type="EMBL" id="MBE0347298.1"/>
    </source>
</evidence>
<dbReference type="InterPro" id="IPR011004">
    <property type="entry name" value="Trimer_LpxA-like_sf"/>
</dbReference>
<comment type="caution">
    <text evidence="2">The sequence shown here is derived from an EMBL/GenBank/DDBJ whole genome shotgun (WGS) entry which is preliminary data.</text>
</comment>
<accession>A0A8I0T5I8</accession>
<organism evidence="2 3">
    <name type="scientific">Pseudoalteromonas peptidolytica F12-50-A1</name>
    <dbReference type="NCBI Taxonomy" id="1315280"/>
    <lineage>
        <taxon>Bacteria</taxon>
        <taxon>Pseudomonadati</taxon>
        <taxon>Pseudomonadota</taxon>
        <taxon>Gammaproteobacteria</taxon>
        <taxon>Alteromonadales</taxon>
        <taxon>Pseudoalteromonadaceae</taxon>
        <taxon>Pseudoalteromonas</taxon>
    </lineage>
</organism>
<gene>
    <name evidence="2" type="primary">lacA</name>
    <name evidence="2" type="ORF">PPEP_a1719</name>
</gene>
<dbReference type="Pfam" id="PF14602">
    <property type="entry name" value="Hexapep_2"/>
    <property type="match status" value="1"/>
</dbReference>
<sequence>MKTKLQYLILKIANRFIRSALLQEKVDKLGYTLVMDKYRAQGAEIGENTIIIDTKLSSSSKGDRFFIGRDCTITGATLLGHDASPTLFIKELVIHPESYKKGSRRSYRSPITIGDNVFIGWGSIILPGVNIGNNCVIGAGSVVTKDIPEGMVAAGNPAKVIKTTAEYVSTYKATFEKEPGNF</sequence>
<dbReference type="Gene3D" id="2.160.10.10">
    <property type="entry name" value="Hexapeptide repeat proteins"/>
    <property type="match status" value="1"/>
</dbReference>
<evidence type="ECO:0000313" key="3">
    <source>
        <dbReference type="Proteomes" id="UP000660708"/>
    </source>
</evidence>
<name>A0A8I0T5I8_9GAMM</name>
<dbReference type="SUPFAM" id="SSF51161">
    <property type="entry name" value="Trimeric LpxA-like enzymes"/>
    <property type="match status" value="1"/>
</dbReference>
<evidence type="ECO:0000256" key="1">
    <source>
        <dbReference type="RuleBase" id="RU367021"/>
    </source>
</evidence>
<protein>
    <recommendedName>
        <fullName evidence="1">Acetyltransferase</fullName>
        <ecNumber evidence="1">2.3.1.-</ecNumber>
    </recommendedName>
</protein>
<dbReference type="Proteomes" id="UP000660708">
    <property type="component" value="Unassembled WGS sequence"/>
</dbReference>
<dbReference type="RefSeq" id="WP_244297236.1">
    <property type="nucleotide sequence ID" value="NZ_AQHF01000026.1"/>
</dbReference>
<dbReference type="InterPro" id="IPR039369">
    <property type="entry name" value="LacA-like"/>
</dbReference>
<comment type="similarity">
    <text evidence="1">Belongs to the transferase hexapeptide repeat family.</text>
</comment>
<keyword evidence="1 2" id="KW-0808">Transferase</keyword>
<dbReference type="EMBL" id="AQHF01000026">
    <property type="protein sequence ID" value="MBE0347298.1"/>
    <property type="molecule type" value="Genomic_DNA"/>
</dbReference>
<keyword evidence="1" id="KW-0012">Acyltransferase</keyword>